<name>F0X2A8_9STRA</name>
<evidence type="ECO:0000259" key="5">
    <source>
        <dbReference type="PROSITE" id="PS50966"/>
    </source>
</evidence>
<dbReference type="GO" id="GO:0008270">
    <property type="term" value="F:zinc ion binding"/>
    <property type="evidence" value="ECO:0007669"/>
    <property type="project" value="UniProtKB-KW"/>
</dbReference>
<proteinExistence type="predicted"/>
<accession>F0X2A8</accession>
<dbReference type="PANTHER" id="PTHR31973:SF187">
    <property type="entry name" value="MUTATOR TRANSPOSASE MUDRA PROTEIN"/>
    <property type="match status" value="1"/>
</dbReference>
<dbReference type="Pfam" id="PF04434">
    <property type="entry name" value="SWIM"/>
    <property type="match status" value="1"/>
</dbReference>
<reference evidence="6" key="1">
    <citation type="journal article" date="2011" name="PLoS Biol.">
        <title>Gene gain and loss during evolution of obligate parasitism in the white rust pathogen of Arabidopsis thaliana.</title>
        <authorList>
            <person name="Kemen E."/>
            <person name="Gardiner A."/>
            <person name="Schultz-Larsen T."/>
            <person name="Kemen A.C."/>
            <person name="Balmuth A.L."/>
            <person name="Robert-Seilaniantz A."/>
            <person name="Bailey K."/>
            <person name="Holub E."/>
            <person name="Studholme D.J."/>
            <person name="Maclean D."/>
            <person name="Jones J.D."/>
        </authorList>
    </citation>
    <scope>NUCLEOTIDE SEQUENCE</scope>
</reference>
<evidence type="ECO:0000256" key="1">
    <source>
        <dbReference type="ARBA" id="ARBA00022723"/>
    </source>
</evidence>
<dbReference type="AlphaFoldDB" id="F0X2A8"/>
<feature type="domain" description="SWIM-type" evidence="5">
    <location>
        <begin position="143"/>
        <end position="175"/>
    </location>
</feature>
<keyword evidence="3" id="KW-0862">Zinc</keyword>
<dbReference type="PANTHER" id="PTHR31973">
    <property type="entry name" value="POLYPROTEIN, PUTATIVE-RELATED"/>
    <property type="match status" value="1"/>
</dbReference>
<evidence type="ECO:0000313" key="6">
    <source>
        <dbReference type="EMBL" id="CCA27989.1"/>
    </source>
</evidence>
<sequence>MKKIRLNMESRGQKEEVIRPITQYIMDTEPEKWALYASIGVKKLYGWRTTNFVESENGAAIPMRYMYPYDFFRSVMEKFMEQGFQSLKLIEKWKNEGRIVTPFAEEKLREMENKAGFLDVKPSNNSIAFVQDSHIGSNQTLYRRVNIEEKYCSCMYMDQLGIPCQHFIAVLRFFRRDEELYSAFNLCYQFECFAAGYGGKSIELPLFKELEKRDYHKPPNTTVLLGRQRERRILSQGENAGRSKRIRCCSKCKRPGHNKQTCSE</sequence>
<dbReference type="EMBL" id="FR824797">
    <property type="protein sequence ID" value="CCA27989.1"/>
    <property type="molecule type" value="Genomic_DNA"/>
</dbReference>
<organism evidence="6">
    <name type="scientific">Albugo laibachii Nc14</name>
    <dbReference type="NCBI Taxonomy" id="890382"/>
    <lineage>
        <taxon>Eukaryota</taxon>
        <taxon>Sar</taxon>
        <taxon>Stramenopiles</taxon>
        <taxon>Oomycota</taxon>
        <taxon>Peronosporomycetes</taxon>
        <taxon>Albuginales</taxon>
        <taxon>Albuginaceae</taxon>
        <taxon>Albugo</taxon>
    </lineage>
</organism>
<keyword evidence="1" id="KW-0479">Metal-binding</keyword>
<keyword evidence="2 4" id="KW-0863">Zinc-finger</keyword>
<evidence type="ECO:0000256" key="4">
    <source>
        <dbReference type="PROSITE-ProRule" id="PRU00325"/>
    </source>
</evidence>
<evidence type="ECO:0000256" key="3">
    <source>
        <dbReference type="ARBA" id="ARBA00022833"/>
    </source>
</evidence>
<dbReference type="SMART" id="SM00575">
    <property type="entry name" value="ZnF_PMZ"/>
    <property type="match status" value="1"/>
</dbReference>
<dbReference type="PROSITE" id="PS50966">
    <property type="entry name" value="ZF_SWIM"/>
    <property type="match status" value="1"/>
</dbReference>
<evidence type="ECO:0000256" key="2">
    <source>
        <dbReference type="ARBA" id="ARBA00022771"/>
    </source>
</evidence>
<gene>
    <name evidence="6" type="primary">AlNc14C933G12648</name>
    <name evidence="6" type="ORF">ALNC14_141330</name>
</gene>
<dbReference type="InterPro" id="IPR007527">
    <property type="entry name" value="Znf_SWIM"/>
</dbReference>
<dbReference type="InterPro" id="IPR006564">
    <property type="entry name" value="Znf_PMZ"/>
</dbReference>
<dbReference type="HOGENOM" id="CLU_1055309_0_0_1"/>
<protein>
    <submittedName>
        <fullName evidence="6">Uncharacterized protein AlNc14C933G12648</fullName>
    </submittedName>
</protein>
<reference evidence="6" key="2">
    <citation type="submission" date="2011-02" db="EMBL/GenBank/DDBJ databases">
        <authorList>
            <person name="MacLean D."/>
        </authorList>
    </citation>
    <scope>NUCLEOTIDE SEQUENCE</scope>
</reference>